<dbReference type="eggNOG" id="ENOG502ZA58">
    <property type="taxonomic scope" value="Bacteria"/>
</dbReference>
<evidence type="ECO:0000313" key="2">
    <source>
        <dbReference type="Proteomes" id="UP000008634"/>
    </source>
</evidence>
<name>E6X4Y7_CELAD</name>
<dbReference type="KEGG" id="cao:Celal_3208"/>
<dbReference type="Proteomes" id="UP000008634">
    <property type="component" value="Chromosome"/>
</dbReference>
<sequence length="453" mass="54059">MNICSLYNCYMQAAKNVKKEIEHIVYNFFVESNDFNGISLRSISEKLDIDYKESINIIKELVGEEIISIQSSTNPHIIGFQHYEKDVQYKILDDAKNITVEIKDFIGIQLAHENTEYPICIYPSTSLLKEKRDLANYGNKFFSKQLALAEPHLKAKYFDVEVLDRYYNDPRFDFQFQNYSGRITCKYDENDEPIVREEDNIFLKTFGLGQDENGDKVAVVYLRYLHGLTEDHQIYWKSKESKFGCKMVKPYYENTIKGNWSNSYSFFSAFIGEQRTLNELSNVIFGKKLFKKDFDSDNRPREFTYFFVPTSKNYHAFVLLLDKMVSENFNKKFFKDLIELVEIRELENGETEKINKGTIRLFEEWLLSHYNIEQQEYIKQIFDSFKQVRRERQSPAHKIQENTYDKKFNEKQIELMKKVYYSMRAFRQMFQQHPKASNFKSPKWIDEAEIFEI</sequence>
<organism evidence="1 2">
    <name type="scientific">Cellulophaga algicola (strain DSM 14237 / IC166 / ACAM 630)</name>
    <dbReference type="NCBI Taxonomy" id="688270"/>
    <lineage>
        <taxon>Bacteria</taxon>
        <taxon>Pseudomonadati</taxon>
        <taxon>Bacteroidota</taxon>
        <taxon>Flavobacteriia</taxon>
        <taxon>Flavobacteriales</taxon>
        <taxon>Flavobacteriaceae</taxon>
        <taxon>Cellulophaga</taxon>
    </lineage>
</organism>
<reference evidence="1 2" key="1">
    <citation type="journal article" date="2010" name="Stand. Genomic Sci.">
        <title>Complete genome sequence of Cellulophaga algicola type strain (IC166).</title>
        <authorList>
            <person name="Abt B."/>
            <person name="Lu M."/>
            <person name="Misra M."/>
            <person name="Han C."/>
            <person name="Nolan M."/>
            <person name="Lucas S."/>
            <person name="Hammon N."/>
            <person name="Deshpande S."/>
            <person name="Cheng J.F."/>
            <person name="Tapia R."/>
            <person name="Goodwin L."/>
            <person name="Pitluck S."/>
            <person name="Liolios K."/>
            <person name="Pagani I."/>
            <person name="Ivanova N."/>
            <person name="Mavromatis K."/>
            <person name="Ovchinikova G."/>
            <person name="Pati A."/>
            <person name="Chen A."/>
            <person name="Palaniappan K."/>
            <person name="Land M."/>
            <person name="Hauser L."/>
            <person name="Chang Y.J."/>
            <person name="Jeffries C.D."/>
            <person name="Detter J.C."/>
            <person name="Brambilla E."/>
            <person name="Rohde M."/>
            <person name="Tindall B.J."/>
            <person name="Goker M."/>
            <person name="Woyke T."/>
            <person name="Bristow J."/>
            <person name="Eisen J.A."/>
            <person name="Markowitz V."/>
            <person name="Hugenholtz P."/>
            <person name="Kyrpides N.C."/>
            <person name="Klenk H.P."/>
            <person name="Lapidus A."/>
        </authorList>
    </citation>
    <scope>NUCLEOTIDE SEQUENCE [LARGE SCALE GENOMIC DNA]</scope>
    <source>
        <strain evidence="2">DSM 14237 / IC166 / ACAM 630</strain>
    </source>
</reference>
<proteinExistence type="predicted"/>
<gene>
    <name evidence="1" type="ordered locus">Celal_3208</name>
</gene>
<protein>
    <submittedName>
        <fullName evidence="1">AAA family ATPase containing protein</fullName>
    </submittedName>
</protein>
<dbReference type="AlphaFoldDB" id="E6X4Y7"/>
<keyword evidence="2" id="KW-1185">Reference proteome</keyword>
<evidence type="ECO:0000313" key="1">
    <source>
        <dbReference type="EMBL" id="ADV50479.1"/>
    </source>
</evidence>
<dbReference type="EMBL" id="CP002453">
    <property type="protein sequence ID" value="ADV50479.1"/>
    <property type="molecule type" value="Genomic_DNA"/>
</dbReference>
<accession>E6X4Y7</accession>
<dbReference type="HOGENOM" id="CLU_666965_0_0_10"/>